<feature type="transmembrane region" description="Helical" evidence="1">
    <location>
        <begin position="74"/>
        <end position="97"/>
    </location>
</feature>
<dbReference type="RefSeq" id="WP_268059037.1">
    <property type="nucleotide sequence ID" value="NZ_JAPOHA010000013.1"/>
</dbReference>
<name>A0ABT4BVR0_9FIRM</name>
<dbReference type="Proteomes" id="UP001082703">
    <property type="component" value="Unassembled WGS sequence"/>
</dbReference>
<gene>
    <name evidence="2" type="ORF">OUY18_12015</name>
</gene>
<reference evidence="2 3" key="1">
    <citation type="submission" date="2022-11" db="EMBL/GenBank/DDBJ databases">
        <authorList>
            <person name="Caiyu Z."/>
        </authorList>
    </citation>
    <scope>NUCLEOTIDE SEQUENCE [LARGE SCALE GENOMIC DNA]</scope>
    <source>
        <strain evidence="2 3">YR-4</strain>
    </source>
</reference>
<feature type="transmembrane region" description="Helical" evidence="1">
    <location>
        <begin position="109"/>
        <end position="130"/>
    </location>
</feature>
<keyword evidence="1" id="KW-0812">Transmembrane</keyword>
<protein>
    <recommendedName>
        <fullName evidence="4">Electron transport complex subunit RsxA</fullName>
    </recommendedName>
</protein>
<feature type="transmembrane region" description="Helical" evidence="1">
    <location>
        <begin position="176"/>
        <end position="195"/>
    </location>
</feature>
<evidence type="ECO:0000313" key="3">
    <source>
        <dbReference type="Proteomes" id="UP001082703"/>
    </source>
</evidence>
<accession>A0ABT4BVR0</accession>
<proteinExistence type="predicted"/>
<keyword evidence="1" id="KW-0472">Membrane</keyword>
<sequence>MTTFAQMMITALLAVTTENILFAGGVGFSHVLRAARRPKTLGVYSLFVALFSLFSAVGGSWISAKLAGSVFRPVLFPSAAAFCAALAYILVALLLKFLPFPFYKQYGQVLAPAAINTVVLSMPFAVNRFSLSPASAVGYALGTGIAFYLAAGFFARAMPELKNDAMPKAFRGLPATLLYIGILSMAFAGLVGTKLF</sequence>
<organism evidence="2 3">
    <name type="scientific">Caproiciproducens galactitolivorans</name>
    <dbReference type="NCBI Taxonomy" id="642589"/>
    <lineage>
        <taxon>Bacteria</taxon>
        <taxon>Bacillati</taxon>
        <taxon>Bacillota</taxon>
        <taxon>Clostridia</taxon>
        <taxon>Eubacteriales</taxon>
        <taxon>Acutalibacteraceae</taxon>
        <taxon>Caproiciproducens</taxon>
    </lineage>
</organism>
<evidence type="ECO:0008006" key="4">
    <source>
        <dbReference type="Google" id="ProtNLM"/>
    </source>
</evidence>
<comment type="caution">
    <text evidence="2">The sequence shown here is derived from an EMBL/GenBank/DDBJ whole genome shotgun (WGS) entry which is preliminary data.</text>
</comment>
<keyword evidence="1" id="KW-1133">Transmembrane helix</keyword>
<keyword evidence="3" id="KW-1185">Reference proteome</keyword>
<evidence type="ECO:0000313" key="2">
    <source>
        <dbReference type="EMBL" id="MCY1714978.1"/>
    </source>
</evidence>
<feature type="transmembrane region" description="Helical" evidence="1">
    <location>
        <begin position="41"/>
        <end position="62"/>
    </location>
</feature>
<dbReference type="EMBL" id="JAPOHA010000013">
    <property type="protein sequence ID" value="MCY1714978.1"/>
    <property type="molecule type" value="Genomic_DNA"/>
</dbReference>
<feature type="transmembrane region" description="Helical" evidence="1">
    <location>
        <begin position="136"/>
        <end position="155"/>
    </location>
</feature>
<evidence type="ECO:0000256" key="1">
    <source>
        <dbReference type="SAM" id="Phobius"/>
    </source>
</evidence>
<feature type="transmembrane region" description="Helical" evidence="1">
    <location>
        <begin position="6"/>
        <end position="29"/>
    </location>
</feature>